<reference evidence="1" key="1">
    <citation type="journal article" date="2022" name="Int. J. Mol. Sci.">
        <title>Draft Genome of Tanacetum Coccineum: Genomic Comparison of Closely Related Tanacetum-Family Plants.</title>
        <authorList>
            <person name="Yamashiro T."/>
            <person name="Shiraishi A."/>
            <person name="Nakayama K."/>
            <person name="Satake H."/>
        </authorList>
    </citation>
    <scope>NUCLEOTIDE SEQUENCE</scope>
</reference>
<dbReference type="Proteomes" id="UP001151760">
    <property type="component" value="Unassembled WGS sequence"/>
</dbReference>
<evidence type="ECO:0000313" key="2">
    <source>
        <dbReference type="Proteomes" id="UP001151760"/>
    </source>
</evidence>
<gene>
    <name evidence="1" type="ORF">Tco_0909077</name>
</gene>
<accession>A0ABQ5CRR5</accession>
<protein>
    <submittedName>
        <fullName evidence="1">Uncharacterized protein</fullName>
    </submittedName>
</protein>
<sequence>METYSCEYCGGIPHPGFDCQTGNTPNYDQGPCYNQDFGFNQPPFYSPSQPWQFDCCEFCGGPHYSNDCQAGSMPFYDQGPYYNQNFSDDQPLFYSSYQQQQFNCCEVCGGLYYSSDCQTRNQLVDEPNPATIPERENDEFIKSSVDDLIPIPRESEVTSVCDDLECDMPITILFPTTDVREEDFDIAFMRISSRLLNGERGCDDSKPRSYDVTFSNPLFNFNDDSTLCNDNPLFDKEFEEDPPKWILVIDESTLLVTLPLPCTDILGDAIIDIDLLLGEHLDTLSTGDREINFNPSGDIEELERLLADDPVPELIAEFGLNDSIPTEIDDRYHDSEGDIIYFEQLLNEDTSSDVSSALLPTEFSLDLPLPDPKQICLREVERFDPFFSLTQSGGKTSVMETPSFGFHHMPSPLPAAYSPTEVMYCYYHPHLTSGDGFDHGPKMK</sequence>
<keyword evidence="2" id="KW-1185">Reference proteome</keyword>
<dbReference type="EMBL" id="BQNB010014490">
    <property type="protein sequence ID" value="GJT28802.1"/>
    <property type="molecule type" value="Genomic_DNA"/>
</dbReference>
<proteinExistence type="predicted"/>
<name>A0ABQ5CRR5_9ASTR</name>
<comment type="caution">
    <text evidence="1">The sequence shown here is derived from an EMBL/GenBank/DDBJ whole genome shotgun (WGS) entry which is preliminary data.</text>
</comment>
<evidence type="ECO:0000313" key="1">
    <source>
        <dbReference type="EMBL" id="GJT28802.1"/>
    </source>
</evidence>
<reference evidence="1" key="2">
    <citation type="submission" date="2022-01" db="EMBL/GenBank/DDBJ databases">
        <authorList>
            <person name="Yamashiro T."/>
            <person name="Shiraishi A."/>
            <person name="Satake H."/>
            <person name="Nakayama K."/>
        </authorList>
    </citation>
    <scope>NUCLEOTIDE SEQUENCE</scope>
</reference>
<organism evidence="1 2">
    <name type="scientific">Tanacetum coccineum</name>
    <dbReference type="NCBI Taxonomy" id="301880"/>
    <lineage>
        <taxon>Eukaryota</taxon>
        <taxon>Viridiplantae</taxon>
        <taxon>Streptophyta</taxon>
        <taxon>Embryophyta</taxon>
        <taxon>Tracheophyta</taxon>
        <taxon>Spermatophyta</taxon>
        <taxon>Magnoliopsida</taxon>
        <taxon>eudicotyledons</taxon>
        <taxon>Gunneridae</taxon>
        <taxon>Pentapetalae</taxon>
        <taxon>asterids</taxon>
        <taxon>campanulids</taxon>
        <taxon>Asterales</taxon>
        <taxon>Asteraceae</taxon>
        <taxon>Asteroideae</taxon>
        <taxon>Anthemideae</taxon>
        <taxon>Anthemidinae</taxon>
        <taxon>Tanacetum</taxon>
    </lineage>
</organism>